<gene>
    <name evidence="1" type="ORF">AZF04_19835</name>
</gene>
<evidence type="ECO:0000313" key="1">
    <source>
        <dbReference type="EMBL" id="KYG30417.1"/>
    </source>
</evidence>
<evidence type="ECO:0000313" key="2">
    <source>
        <dbReference type="Proteomes" id="UP000075806"/>
    </source>
</evidence>
<sequence>MIKMLKKEIKMAADFLLKLNLKGKDSVHRMRIVKVLQEQHKLFADEELELLKSFAELDENGELVQAEGGGFKLVGDKKEFKKQQQELLEEIFVLEGKNLEPALKTVEEVMMDYNKELSESDAVAHFLWIQAFELANENNKNKGDDE</sequence>
<dbReference type="RefSeq" id="WP_061948992.1">
    <property type="nucleotide sequence ID" value="NZ_LTAO01000020.1"/>
</dbReference>
<accession>A0A161PCI9</accession>
<dbReference type="STRING" id="519424.AZF04_19835"/>
<protein>
    <recommendedName>
        <fullName evidence="3">DUF1617 domain-containing protein</fullName>
    </recommendedName>
</protein>
<evidence type="ECO:0008006" key="3">
    <source>
        <dbReference type="Google" id="ProtNLM"/>
    </source>
</evidence>
<proteinExistence type="predicted"/>
<keyword evidence="2" id="KW-1185">Reference proteome</keyword>
<dbReference type="OrthoDB" id="2194466at2"/>
<comment type="caution">
    <text evidence="1">The sequence shown here is derived from an EMBL/GenBank/DDBJ whole genome shotgun (WGS) entry which is preliminary data.</text>
</comment>
<name>A0A161PCI9_9BACI</name>
<dbReference type="Proteomes" id="UP000075806">
    <property type="component" value="Unassembled WGS sequence"/>
</dbReference>
<organism evidence="1 2">
    <name type="scientific">Alkalihalobacillus trypoxylicola</name>
    <dbReference type="NCBI Taxonomy" id="519424"/>
    <lineage>
        <taxon>Bacteria</taxon>
        <taxon>Bacillati</taxon>
        <taxon>Bacillota</taxon>
        <taxon>Bacilli</taxon>
        <taxon>Bacillales</taxon>
        <taxon>Bacillaceae</taxon>
        <taxon>Alkalihalobacillus</taxon>
    </lineage>
</organism>
<dbReference type="EMBL" id="LTAO01000020">
    <property type="protein sequence ID" value="KYG30417.1"/>
    <property type="molecule type" value="Genomic_DNA"/>
</dbReference>
<reference evidence="1" key="1">
    <citation type="submission" date="2016-02" db="EMBL/GenBank/DDBJ databases">
        <title>Genome sequence of Bacillus trypoxylicola KCTC 13244(T).</title>
        <authorList>
            <person name="Jeong H."/>
            <person name="Park S.-H."/>
            <person name="Choi S.-K."/>
        </authorList>
    </citation>
    <scope>NUCLEOTIDE SEQUENCE [LARGE SCALE GENOMIC DNA]</scope>
    <source>
        <strain evidence="1">KCTC 13244</strain>
    </source>
</reference>
<dbReference type="AlphaFoldDB" id="A0A161PCI9"/>